<feature type="signal peptide" evidence="3">
    <location>
        <begin position="1"/>
        <end position="24"/>
    </location>
</feature>
<organism evidence="4">
    <name type="scientific">Physcomitrium patens</name>
    <name type="common">Spreading-leaved earth moss</name>
    <name type="synonym">Physcomitrella patens</name>
    <dbReference type="NCBI Taxonomy" id="3218"/>
    <lineage>
        <taxon>Eukaryota</taxon>
        <taxon>Viridiplantae</taxon>
        <taxon>Streptophyta</taxon>
        <taxon>Embryophyta</taxon>
        <taxon>Bryophyta</taxon>
        <taxon>Bryophytina</taxon>
        <taxon>Bryopsida</taxon>
        <taxon>Funariidae</taxon>
        <taxon>Funariales</taxon>
        <taxon>Funariaceae</taxon>
        <taxon>Physcomitrium</taxon>
    </lineage>
</organism>
<proteinExistence type="predicted"/>
<dbReference type="RefSeq" id="XP_024387919.1">
    <property type="nucleotide sequence ID" value="XM_024532151.2"/>
</dbReference>
<keyword evidence="3" id="KW-0732">Signal</keyword>
<reference evidence="5" key="3">
    <citation type="submission" date="2020-12" db="UniProtKB">
        <authorList>
            <consortium name="EnsemblPlants"/>
        </authorList>
    </citation>
    <scope>IDENTIFICATION</scope>
</reference>
<keyword evidence="2" id="KW-0812">Transmembrane</keyword>
<dbReference type="GeneID" id="112288196"/>
<dbReference type="OrthoDB" id="10621782at2759"/>
<evidence type="ECO:0000313" key="6">
    <source>
        <dbReference type="Proteomes" id="UP000006727"/>
    </source>
</evidence>
<evidence type="ECO:0000256" key="3">
    <source>
        <dbReference type="SAM" id="SignalP"/>
    </source>
</evidence>
<keyword evidence="2" id="KW-1133">Transmembrane helix</keyword>
<evidence type="ECO:0000256" key="2">
    <source>
        <dbReference type="SAM" id="Phobius"/>
    </source>
</evidence>
<feature type="chain" id="PRO_5044576364" evidence="3">
    <location>
        <begin position="25"/>
        <end position="159"/>
    </location>
</feature>
<sequence length="159" mass="16586">MAGSWRGSTLLLLLVCSVLQLAASAETSANYQQEVLRAFDKGLRRRGLLQAGGVPATPPVSSTVPPVSATRPPVSATLPPVSAAAPPKAAGPAPAPAPAAPPALPPRAPPTPVRTYLMWIGIGAFCLVLLSVIIFCLCRKFGDQKIRGAQRLPPLPRYH</sequence>
<reference evidence="4 6" key="1">
    <citation type="journal article" date="2008" name="Science">
        <title>The Physcomitrella genome reveals evolutionary insights into the conquest of land by plants.</title>
        <authorList>
            <person name="Rensing S."/>
            <person name="Lang D."/>
            <person name="Zimmer A."/>
            <person name="Terry A."/>
            <person name="Salamov A."/>
            <person name="Shapiro H."/>
            <person name="Nishiyama T."/>
            <person name="Perroud P.-F."/>
            <person name="Lindquist E."/>
            <person name="Kamisugi Y."/>
            <person name="Tanahashi T."/>
            <person name="Sakakibara K."/>
            <person name="Fujita T."/>
            <person name="Oishi K."/>
            <person name="Shin-I T."/>
            <person name="Kuroki Y."/>
            <person name="Toyoda A."/>
            <person name="Suzuki Y."/>
            <person name="Hashimoto A."/>
            <person name="Yamaguchi K."/>
            <person name="Sugano A."/>
            <person name="Kohara Y."/>
            <person name="Fujiyama A."/>
            <person name="Anterola A."/>
            <person name="Aoki S."/>
            <person name="Ashton N."/>
            <person name="Barbazuk W.B."/>
            <person name="Barker E."/>
            <person name="Bennetzen J."/>
            <person name="Bezanilla M."/>
            <person name="Blankenship R."/>
            <person name="Cho S.H."/>
            <person name="Dutcher S."/>
            <person name="Estelle M."/>
            <person name="Fawcett J.A."/>
            <person name="Gundlach H."/>
            <person name="Hanada K."/>
            <person name="Heyl A."/>
            <person name="Hicks K.A."/>
            <person name="Hugh J."/>
            <person name="Lohr M."/>
            <person name="Mayer K."/>
            <person name="Melkozernov A."/>
            <person name="Murata T."/>
            <person name="Nelson D."/>
            <person name="Pils B."/>
            <person name="Prigge M."/>
            <person name="Reiss B."/>
            <person name="Renner T."/>
            <person name="Rombauts S."/>
            <person name="Rushton P."/>
            <person name="Sanderfoot A."/>
            <person name="Schween G."/>
            <person name="Shiu S.-H."/>
            <person name="Stueber K."/>
            <person name="Theodoulou F.L."/>
            <person name="Tu H."/>
            <person name="Van de Peer Y."/>
            <person name="Verrier P.J."/>
            <person name="Waters E."/>
            <person name="Wood A."/>
            <person name="Yang L."/>
            <person name="Cove D."/>
            <person name="Cuming A."/>
            <person name="Hasebe M."/>
            <person name="Lucas S."/>
            <person name="Mishler D.B."/>
            <person name="Reski R."/>
            <person name="Grigoriev I."/>
            <person name="Quatrano R.S."/>
            <person name="Boore J.L."/>
        </authorList>
    </citation>
    <scope>NUCLEOTIDE SEQUENCE [LARGE SCALE GENOMIC DNA]</scope>
    <source>
        <strain evidence="5 6">cv. Gransden 2004</strain>
    </source>
</reference>
<evidence type="ECO:0000313" key="5">
    <source>
        <dbReference type="EnsemblPlants" id="Pp3c11_14536V3.1"/>
    </source>
</evidence>
<dbReference type="EnsemblPlants" id="Pp3c11_14536V3.1">
    <property type="protein sequence ID" value="Pp3c11_14536V3.1"/>
    <property type="gene ID" value="Pp3c11_14536"/>
</dbReference>
<name>A0A2K1JUP8_PHYPA</name>
<evidence type="ECO:0000313" key="4">
    <source>
        <dbReference type="EMBL" id="PNR45253.1"/>
    </source>
</evidence>
<keyword evidence="2" id="KW-0472">Membrane</keyword>
<dbReference type="EMBL" id="ABEU02000011">
    <property type="protein sequence ID" value="PNR45253.1"/>
    <property type="molecule type" value="Genomic_DNA"/>
</dbReference>
<protein>
    <submittedName>
        <fullName evidence="4 5">Uncharacterized protein</fullName>
    </submittedName>
</protein>
<dbReference type="AlphaFoldDB" id="A0A2K1JUP8"/>
<accession>A0A2K1JUP8</accession>
<reference evidence="4 6" key="2">
    <citation type="journal article" date="2018" name="Plant J.">
        <title>The Physcomitrella patens chromosome-scale assembly reveals moss genome structure and evolution.</title>
        <authorList>
            <person name="Lang D."/>
            <person name="Ullrich K.K."/>
            <person name="Murat F."/>
            <person name="Fuchs J."/>
            <person name="Jenkins J."/>
            <person name="Haas F.B."/>
            <person name="Piednoel M."/>
            <person name="Gundlach H."/>
            <person name="Van Bel M."/>
            <person name="Meyberg R."/>
            <person name="Vives C."/>
            <person name="Morata J."/>
            <person name="Symeonidi A."/>
            <person name="Hiss M."/>
            <person name="Muchero W."/>
            <person name="Kamisugi Y."/>
            <person name="Saleh O."/>
            <person name="Blanc G."/>
            <person name="Decker E.L."/>
            <person name="van Gessel N."/>
            <person name="Grimwood J."/>
            <person name="Hayes R.D."/>
            <person name="Graham S.W."/>
            <person name="Gunter L.E."/>
            <person name="McDaniel S.F."/>
            <person name="Hoernstein S.N.W."/>
            <person name="Larsson A."/>
            <person name="Li F.W."/>
            <person name="Perroud P.F."/>
            <person name="Phillips J."/>
            <person name="Ranjan P."/>
            <person name="Rokshar D.S."/>
            <person name="Rothfels C.J."/>
            <person name="Schneider L."/>
            <person name="Shu S."/>
            <person name="Stevenson D.W."/>
            <person name="Thummler F."/>
            <person name="Tillich M."/>
            <person name="Villarreal Aguilar J.C."/>
            <person name="Widiez T."/>
            <person name="Wong G.K."/>
            <person name="Wymore A."/>
            <person name="Zhang Y."/>
            <person name="Zimmer A.D."/>
            <person name="Quatrano R.S."/>
            <person name="Mayer K.F.X."/>
            <person name="Goodstein D."/>
            <person name="Casacuberta J.M."/>
            <person name="Vandepoele K."/>
            <person name="Reski R."/>
            <person name="Cuming A.C."/>
            <person name="Tuskan G.A."/>
            <person name="Maumus F."/>
            <person name="Salse J."/>
            <person name="Schmutz J."/>
            <person name="Rensing S.A."/>
        </authorList>
    </citation>
    <scope>NUCLEOTIDE SEQUENCE [LARGE SCALE GENOMIC DNA]</scope>
    <source>
        <strain evidence="5 6">cv. Gransden 2004</strain>
    </source>
</reference>
<feature type="region of interest" description="Disordered" evidence="1">
    <location>
        <begin position="51"/>
        <end position="103"/>
    </location>
</feature>
<feature type="transmembrane region" description="Helical" evidence="2">
    <location>
        <begin position="116"/>
        <end position="138"/>
    </location>
</feature>
<feature type="compositionally biased region" description="Pro residues" evidence="1">
    <location>
        <begin position="93"/>
        <end position="103"/>
    </location>
</feature>
<evidence type="ECO:0000256" key="1">
    <source>
        <dbReference type="SAM" id="MobiDB-lite"/>
    </source>
</evidence>
<gene>
    <name evidence="5" type="primary">LOC112288196</name>
    <name evidence="4" type="ORF">PHYPA_015024</name>
</gene>
<dbReference type="Proteomes" id="UP000006727">
    <property type="component" value="Chromosome 11"/>
</dbReference>
<keyword evidence="6" id="KW-1185">Reference proteome</keyword>
<dbReference type="Gramene" id="Pp3c11_14536V3.1">
    <property type="protein sequence ID" value="Pp3c11_14536V3.1"/>
    <property type="gene ID" value="Pp3c11_14536"/>
</dbReference>
<feature type="compositionally biased region" description="Low complexity" evidence="1">
    <location>
        <begin position="51"/>
        <end position="92"/>
    </location>
</feature>